<dbReference type="Proteomes" id="UP000280726">
    <property type="component" value="Unassembled WGS sequence"/>
</dbReference>
<dbReference type="AlphaFoldDB" id="A0A3N4Z4N2"/>
<proteinExistence type="predicted"/>
<keyword evidence="4" id="KW-1185">Reference proteome</keyword>
<dbReference type="InterPro" id="IPR041685">
    <property type="entry name" value="AAA_GajA/Old/RecF-like"/>
</dbReference>
<evidence type="ECO:0000256" key="1">
    <source>
        <dbReference type="SAM" id="MobiDB-lite"/>
    </source>
</evidence>
<evidence type="ECO:0000313" key="4">
    <source>
        <dbReference type="Proteomes" id="UP000280726"/>
    </source>
</evidence>
<dbReference type="PANTHER" id="PTHR43581">
    <property type="entry name" value="ATP/GTP PHOSPHATASE"/>
    <property type="match status" value="1"/>
</dbReference>
<name>A0A3N4Z4N2_9MICO</name>
<protein>
    <submittedName>
        <fullName evidence="3">Putative ATPase</fullName>
    </submittedName>
</protein>
<reference evidence="3 4" key="1">
    <citation type="submission" date="2018-11" db="EMBL/GenBank/DDBJ databases">
        <title>Sequencing the genomes of 1000 actinobacteria strains.</title>
        <authorList>
            <person name="Klenk H.-P."/>
        </authorList>
    </citation>
    <scope>NUCLEOTIDE SEQUENCE [LARGE SCALE GENOMIC DNA]</scope>
    <source>
        <strain evidence="3 4">DSM 14418</strain>
    </source>
</reference>
<dbReference type="SUPFAM" id="SSF52540">
    <property type="entry name" value="P-loop containing nucleoside triphosphate hydrolases"/>
    <property type="match status" value="1"/>
</dbReference>
<feature type="domain" description="Endonuclease GajA/Old nuclease/RecF-like AAA" evidence="2">
    <location>
        <begin position="5"/>
        <end position="46"/>
    </location>
</feature>
<dbReference type="CDD" id="cd00267">
    <property type="entry name" value="ABC_ATPase"/>
    <property type="match status" value="1"/>
</dbReference>
<dbReference type="EMBL" id="RKRA01000001">
    <property type="protein sequence ID" value="RPF26666.1"/>
    <property type="molecule type" value="Genomic_DNA"/>
</dbReference>
<dbReference type="RefSeq" id="WP_211338738.1">
    <property type="nucleotide sequence ID" value="NZ_RKRA01000001.1"/>
</dbReference>
<feature type="domain" description="Endonuclease GajA/Old nuclease/RecF-like AAA" evidence="2">
    <location>
        <begin position="213"/>
        <end position="301"/>
    </location>
</feature>
<dbReference type="InterPro" id="IPR027417">
    <property type="entry name" value="P-loop_NTPase"/>
</dbReference>
<feature type="region of interest" description="Disordered" evidence="1">
    <location>
        <begin position="561"/>
        <end position="585"/>
    </location>
</feature>
<dbReference type="GO" id="GO:0016887">
    <property type="term" value="F:ATP hydrolysis activity"/>
    <property type="evidence" value="ECO:0007669"/>
    <property type="project" value="InterPro"/>
</dbReference>
<evidence type="ECO:0000259" key="2">
    <source>
        <dbReference type="Pfam" id="PF13175"/>
    </source>
</evidence>
<evidence type="ECO:0000313" key="3">
    <source>
        <dbReference type="EMBL" id="RPF26666.1"/>
    </source>
</evidence>
<dbReference type="GO" id="GO:0005524">
    <property type="term" value="F:ATP binding"/>
    <property type="evidence" value="ECO:0007669"/>
    <property type="project" value="InterPro"/>
</dbReference>
<organism evidence="3 4">
    <name type="scientific">Georgenia muralis</name>
    <dbReference type="NCBI Taxonomy" id="154117"/>
    <lineage>
        <taxon>Bacteria</taxon>
        <taxon>Bacillati</taxon>
        <taxon>Actinomycetota</taxon>
        <taxon>Actinomycetes</taxon>
        <taxon>Micrococcales</taxon>
        <taxon>Bogoriellaceae</taxon>
        <taxon>Georgenia</taxon>
    </lineage>
</organism>
<sequence length="585" mass="63544">MSRSIKSIAVQRFKSLEDVTLELGDRLTVLVGPNNAGKSSLLQAIQFGVSVVQSAGMDGAARWTGEALSATLATDQLVYTPLRDIHMLAKGGALRQDKGKAIVITVAADDGVAEISVRRGKNKNIAVRCHGRDLGWQIQQLESPFSVIAPGLAGIPSYEEFKSEGIVRRAAARGDANNVFRNVLWILRNDAAGWKHFQDRLHQVFPDVHIDVTFDASSDEHLRATITRDGTVLPIDASGTGILQAAQVLAYIGVYSPRLLILDEPDAHLHPDNQRKLVRLLNEVADDDGVQVLMSTHSRHMLDEGVSVDAAVHWVCSGGISDAPFDVVDSLMALGALDAGDRLRAGATKWVVLTEDSNTEPVKTILRANGFSDTSVDVWSYASSSQVPAATALGRFITEHAPGTRVLVHCDRDYLGGDELDAVFDRLRKAGLFSFTTPGTDIESFFLAIDHLLAVYSDKDPEEVRKLIADATIETRHDSLKALINARVTAANRRRKEGEKQPDAGEIAVRAQRDLDADPERYRHGKKVLKRLNALAQERFGKARSVFTASNALAVQALQDLQTAESVPSPSEMDGNATDDSNATE</sequence>
<dbReference type="InterPro" id="IPR051396">
    <property type="entry name" value="Bact_Antivir_Def_Nuclease"/>
</dbReference>
<dbReference type="Pfam" id="PF13175">
    <property type="entry name" value="AAA_15"/>
    <property type="match status" value="2"/>
</dbReference>
<dbReference type="Gene3D" id="3.40.50.300">
    <property type="entry name" value="P-loop containing nucleotide triphosphate hydrolases"/>
    <property type="match status" value="2"/>
</dbReference>
<dbReference type="PANTHER" id="PTHR43581:SF4">
    <property type="entry name" value="ATP_GTP PHOSPHATASE"/>
    <property type="match status" value="1"/>
</dbReference>
<comment type="caution">
    <text evidence="3">The sequence shown here is derived from an EMBL/GenBank/DDBJ whole genome shotgun (WGS) entry which is preliminary data.</text>
</comment>
<accession>A0A3N4Z4N2</accession>
<gene>
    <name evidence="3" type="ORF">EDD32_1114</name>
</gene>